<keyword evidence="2" id="KW-1185">Reference proteome</keyword>
<proteinExistence type="predicted"/>
<feature type="non-terminal residue" evidence="1">
    <location>
        <position position="1"/>
    </location>
</feature>
<dbReference type="EMBL" id="LXQA011110556">
    <property type="protein sequence ID" value="MCI85236.1"/>
    <property type="molecule type" value="Genomic_DNA"/>
</dbReference>
<organism evidence="1 2">
    <name type="scientific">Trifolium medium</name>
    <dbReference type="NCBI Taxonomy" id="97028"/>
    <lineage>
        <taxon>Eukaryota</taxon>
        <taxon>Viridiplantae</taxon>
        <taxon>Streptophyta</taxon>
        <taxon>Embryophyta</taxon>
        <taxon>Tracheophyta</taxon>
        <taxon>Spermatophyta</taxon>
        <taxon>Magnoliopsida</taxon>
        <taxon>eudicotyledons</taxon>
        <taxon>Gunneridae</taxon>
        <taxon>Pentapetalae</taxon>
        <taxon>rosids</taxon>
        <taxon>fabids</taxon>
        <taxon>Fabales</taxon>
        <taxon>Fabaceae</taxon>
        <taxon>Papilionoideae</taxon>
        <taxon>50 kb inversion clade</taxon>
        <taxon>NPAAA clade</taxon>
        <taxon>Hologalegina</taxon>
        <taxon>IRL clade</taxon>
        <taxon>Trifolieae</taxon>
        <taxon>Trifolium</taxon>
    </lineage>
</organism>
<name>A0A392VA83_9FABA</name>
<dbReference type="AlphaFoldDB" id="A0A392VA83"/>
<sequence length="65" mass="7220">RCWDPRCKLVETGTQRVIRIVDVIQPPALSRGIGITKILLPRSLFVNNLDGWGRRSPIRGGAPKA</sequence>
<reference evidence="1 2" key="1">
    <citation type="journal article" date="2018" name="Front. Plant Sci.">
        <title>Red Clover (Trifolium pratense) and Zigzag Clover (T. medium) - A Picture of Genomic Similarities and Differences.</title>
        <authorList>
            <person name="Dluhosova J."/>
            <person name="Istvanek J."/>
            <person name="Nedelnik J."/>
            <person name="Repkova J."/>
        </authorList>
    </citation>
    <scope>NUCLEOTIDE SEQUENCE [LARGE SCALE GENOMIC DNA]</scope>
    <source>
        <strain evidence="2">cv. 10/8</strain>
        <tissue evidence="1">Leaf</tissue>
    </source>
</reference>
<evidence type="ECO:0000313" key="2">
    <source>
        <dbReference type="Proteomes" id="UP000265520"/>
    </source>
</evidence>
<evidence type="ECO:0000313" key="1">
    <source>
        <dbReference type="EMBL" id="MCI85236.1"/>
    </source>
</evidence>
<protein>
    <submittedName>
        <fullName evidence="1">Uncharacterized protein</fullName>
    </submittedName>
</protein>
<accession>A0A392VA83</accession>
<dbReference type="Proteomes" id="UP000265520">
    <property type="component" value="Unassembled WGS sequence"/>
</dbReference>
<comment type="caution">
    <text evidence="1">The sequence shown here is derived from an EMBL/GenBank/DDBJ whole genome shotgun (WGS) entry which is preliminary data.</text>
</comment>